<dbReference type="EMBL" id="RQXX01000004">
    <property type="protein sequence ID" value="RVV97573.1"/>
    <property type="molecule type" value="Genomic_DNA"/>
</dbReference>
<dbReference type="RefSeq" id="WP_127907168.1">
    <property type="nucleotide sequence ID" value="NZ_RQXX01000004.1"/>
</dbReference>
<dbReference type="InterPro" id="IPR036390">
    <property type="entry name" value="WH_DNA-bd_sf"/>
</dbReference>
<keyword evidence="3" id="KW-0804">Transcription</keyword>
<keyword evidence="1" id="KW-0805">Transcription regulation</keyword>
<dbReference type="PANTHER" id="PTHR43132:SF2">
    <property type="entry name" value="ARSENICAL RESISTANCE OPERON REPRESSOR ARSR-RELATED"/>
    <property type="match status" value="1"/>
</dbReference>
<dbReference type="CDD" id="cd00090">
    <property type="entry name" value="HTH_ARSR"/>
    <property type="match status" value="1"/>
</dbReference>
<gene>
    <name evidence="5" type="ORF">EKE94_13650</name>
</gene>
<dbReference type="Gene3D" id="1.10.10.10">
    <property type="entry name" value="Winged helix-like DNA-binding domain superfamily/Winged helix DNA-binding domain"/>
    <property type="match status" value="1"/>
</dbReference>
<dbReference type="InterPro" id="IPR051011">
    <property type="entry name" value="Metal_resp_trans_reg"/>
</dbReference>
<keyword evidence="2" id="KW-0238">DNA-binding</keyword>
<evidence type="ECO:0000256" key="3">
    <source>
        <dbReference type="ARBA" id="ARBA00023163"/>
    </source>
</evidence>
<dbReference type="InterPro" id="IPR001845">
    <property type="entry name" value="HTH_ArsR_DNA-bd_dom"/>
</dbReference>
<evidence type="ECO:0000259" key="4">
    <source>
        <dbReference type="PROSITE" id="PS50987"/>
    </source>
</evidence>
<dbReference type="SMART" id="SM00418">
    <property type="entry name" value="HTH_ARSR"/>
    <property type="match status" value="1"/>
</dbReference>
<dbReference type="PRINTS" id="PR00778">
    <property type="entry name" value="HTHARSR"/>
</dbReference>
<evidence type="ECO:0000256" key="1">
    <source>
        <dbReference type="ARBA" id="ARBA00023015"/>
    </source>
</evidence>
<dbReference type="PROSITE" id="PS50987">
    <property type="entry name" value="HTH_ARSR_2"/>
    <property type="match status" value="1"/>
</dbReference>
<sequence>MDINTASQGFAALGQSTRLDVLRLLVKAGPEGLSAGRIGELLGVRQNTLSANLTVLRTAGLVRNERHGRSIRYYADFDGISTLLRFLLQDCCGGEPALCQPLLDDIRCAC</sequence>
<dbReference type="GO" id="GO:0003700">
    <property type="term" value="F:DNA-binding transcription factor activity"/>
    <property type="evidence" value="ECO:0007669"/>
    <property type="project" value="InterPro"/>
</dbReference>
<evidence type="ECO:0000313" key="6">
    <source>
        <dbReference type="Proteomes" id="UP000285908"/>
    </source>
</evidence>
<dbReference type="Pfam" id="PF12840">
    <property type="entry name" value="HTH_20"/>
    <property type="match status" value="1"/>
</dbReference>
<proteinExistence type="predicted"/>
<organism evidence="5 6">
    <name type="scientific">Mesobaculum littorinae</name>
    <dbReference type="NCBI Taxonomy" id="2486419"/>
    <lineage>
        <taxon>Bacteria</taxon>
        <taxon>Pseudomonadati</taxon>
        <taxon>Pseudomonadota</taxon>
        <taxon>Alphaproteobacteria</taxon>
        <taxon>Rhodobacterales</taxon>
        <taxon>Roseobacteraceae</taxon>
        <taxon>Mesobaculum</taxon>
    </lineage>
</organism>
<dbReference type="InterPro" id="IPR036388">
    <property type="entry name" value="WH-like_DNA-bd_sf"/>
</dbReference>
<keyword evidence="6" id="KW-1185">Reference proteome</keyword>
<dbReference type="SUPFAM" id="SSF46785">
    <property type="entry name" value="Winged helix' DNA-binding domain"/>
    <property type="match status" value="1"/>
</dbReference>
<evidence type="ECO:0000313" key="5">
    <source>
        <dbReference type="EMBL" id="RVV97573.1"/>
    </source>
</evidence>
<dbReference type="GO" id="GO:0003677">
    <property type="term" value="F:DNA binding"/>
    <property type="evidence" value="ECO:0007669"/>
    <property type="project" value="UniProtKB-KW"/>
</dbReference>
<reference evidence="5 6" key="1">
    <citation type="submission" date="2018-11" db="EMBL/GenBank/DDBJ databases">
        <title>Mesobaculum littorinae gen. nov., sp. nov., isolated from Littorina scabra that represents a novel genus of the order Rhodobacteraceae.</title>
        <authorList>
            <person name="Li F."/>
        </authorList>
    </citation>
    <scope>NUCLEOTIDE SEQUENCE [LARGE SCALE GENOMIC DNA]</scope>
    <source>
        <strain evidence="5 6">M0103</strain>
    </source>
</reference>
<name>A0A438AFT1_9RHOB</name>
<feature type="domain" description="HTH arsR-type" evidence="4">
    <location>
        <begin position="1"/>
        <end position="95"/>
    </location>
</feature>
<dbReference type="NCBIfam" id="NF033788">
    <property type="entry name" value="HTH_metalloreg"/>
    <property type="match status" value="1"/>
</dbReference>
<dbReference type="Proteomes" id="UP000285908">
    <property type="component" value="Unassembled WGS sequence"/>
</dbReference>
<comment type="caution">
    <text evidence="5">The sequence shown here is derived from an EMBL/GenBank/DDBJ whole genome shotgun (WGS) entry which is preliminary data.</text>
</comment>
<evidence type="ECO:0000256" key="2">
    <source>
        <dbReference type="ARBA" id="ARBA00023125"/>
    </source>
</evidence>
<dbReference type="InterPro" id="IPR011991">
    <property type="entry name" value="ArsR-like_HTH"/>
</dbReference>
<protein>
    <submittedName>
        <fullName evidence="5">Transcriptional regulator</fullName>
    </submittedName>
</protein>
<accession>A0A438AFT1</accession>
<dbReference type="AlphaFoldDB" id="A0A438AFT1"/>
<dbReference type="PANTHER" id="PTHR43132">
    <property type="entry name" value="ARSENICAL RESISTANCE OPERON REPRESSOR ARSR-RELATED"/>
    <property type="match status" value="1"/>
</dbReference>
<dbReference type="OrthoDB" id="9804742at2"/>